<dbReference type="Pfam" id="PF25036">
    <property type="entry name" value="VPS13_VAB"/>
    <property type="match status" value="1"/>
</dbReference>
<feature type="region of interest" description="Disordered" evidence="3">
    <location>
        <begin position="1150"/>
        <end position="1238"/>
    </location>
</feature>
<sequence length="6773" mass="756722">MTSYMYNPSQKVTDLLSKFLKFDPTQLELGIWSGDLSLKNVELKKETIHPLLNKRLLSQKNKQQQQKNTSNYTTEMSFLHQQQQQSQNKQKFSLKKPPLAVKLVRSNIGMMRLQIPWKRLVWGQGSVHVEISDVHIVLAFQSREETEAEIERLQEEEERKRRRKTNNNSNNTPSADNPTTTNTNTSDNNNNDTNNNSNNKKETSFSKAYREAKQRRLREAEKKQLAGQPIAQWLETLHQKNAIAREAQKVVQSGALKQGSLHRHKKGTATHHSATETGGRIKEGRLDKFLKSFSSDLFWRFFAGVEGSIKKARIVIVQDGVEVGCIIQSIDVVAGQDGTKINFTNTTTTEEDWVSHPSTGSANPAAGAATTNTPTRNTTMTPPKMEGPPMSGYAATLDEGVSAESPHPTQYESAYDDGEHVDKTLKQQGFGIFVRKEANMTKIPPQLRFSTSVSADDYILLPVNLNLSFSFFYPYPPERRKTKKVAAPSTSDETPTTAIHSGLSVVSESAASTDTKQRRGKRDKLRPSRNDDNLGGGASRSYSPRRDNTSATTFPSTPALLDDVRPDRSKLIRGRSVGPGPTLSNYFTNDPNSNLYGPTLCTPSNINTSTHVTPRQTQNLSYRSGRRRSFSPIREPSQGRSPIDQTPLQRISDHSLDAGDLVIPLSSASRRGGGRNPSGSSTYLGTSFASLETPSMRRSHRRLVSRTSEMTPSSISRPRPGTMSRMKSAASATQSTSGGTFSYHPMNDFASVMESPTVIPDRQRAIEIPVPKLECRIAMEDIKVVCSTRHYELLNYFLSTIARMKNGRPDKAIRSIKETEPGKEFRKLMDTMKINTNSLDPLILSPSRSKHSRGIDKEGDMEAGYKSPKMTLTSRLTSLWSNSKPTDHDAELQTGGSSMSVADQLRMELSTKDIKSARQETVIKWWRYSIGAIIWELRKRKHMTSAFRDMYLSFDWKRQRHRRQEYIDLYITTKLDKNSRKGAGSFADKVSGSRMWLFEDEDKVQKDRELKLLEIEDELSLEQILLYRTIARRIRVRGITQMPESVLDMLSADSRFRLKSYLPKPDVEIGESNNDNVVAATEPLAGQDPDMLVKLQNKFEGTKKLREKGGVLELFEAEEARRKAACANDGMSAENLSTEAAFLEGQEPLSAGINRNTPFDPTKNNQGSSRHRRQTMANSDLKAGTFYSSGGTKRDFQGGDGKTFGDARTFRSGRYPQSKQTRQAQSQGLTRVSSGSAPEVNDSRMRLYFSFQIQNFDLVVFEEDYYFEISRDVVKQGSTRLLSSNASRGSRLSDVEDMSGSDDVSELSVLTDDQRFFSEQGNIGVIAEEDDEDDRAAKLSSTDFLAYRHPENPLLRLKVSSFLTTAKGVSGGGMQVGVSVGQIEAHGERQAHFLSIGPSDPPIPVAEIDIESGHTTGYRRSYERSTTDGSTLVSGFAHKVFEDMTLTRIPTRIPWRAISLRYSKDGNTRVLQCDTSRIIISANVGPAGKLLHFYSKAEAKQPERLLSKSSRDVARKIMVEKLQSSPSSILASVDSAIRIHGVEVRLPFNYNNPDDSEASELQSLQGSDFQLPTAENNTNHSATLKTLSLEFYSGRAVDELILASQMATDEGDPSVYSGSLASMRRSTVVKSLEMLNLAELTETHDSFASKHFVATIGGIECEIFSDSQCATRLLDLPVDTEVLLTSNTTSLLDTVSPKQQLVVEVSPVNILLSKKRLDLLLAAKQALELGKIDVRAHIRKTKKPDPPRIEILAQRILSSVDLKCHRVRLELLDDVINQEGPGLTIQEKEMIMEECLTDFLSVVSCFDFNLPNEEALSSAMQVCIGRLIGLGLNDNEAWCCTNSARLNLLDDIALMKQAQSEVLVEISRKVRQAPDVVETLDTDSESAASENSILSSKVKQPPDDPDHESSVSEESGEFSEDDSKNSVDIVETTVSNAVEKTVATFSPLFVQAFGDFAKEDSPFLSLDIPTGIILSHIKLFYDSHTTFSIRSVVCTNKAGIELMTLVPHTNELFDGEEADLDVEGLGFIFSRFAMDEQYGFGKGGLPMSLLASDRGAELDMPNREKLCFDDIEIGEMELLFSSRIYEEIVDEIAKLPLGRKNKSTESSLSQADNQPPSTSSSVLVASSFSLLCVSDAMAPFCRITMEKVSYKNDKALDSLQICDKPSWALVAKSLSLQNLCPEGQFYPEILGLPSAESSDEFPFQLRFFSSQDPWKVNNRLEIDFSGFRLFLIRQFIHELLQFFLYEHYGLGRLKKKYSTDVKDIHGNSKPPLLYAVYLCDTSVLCPRSSCSSDMVSFEVEDACIAVSYIPETFEMPSESTPFEESPHRTRMNKVASKGSLSRAVSSVSLSDYEDAESDFCDDGLSGPVSSYTSDLKRRLKINLDQVRIFTALSEEKSIQDTIESSLFRYFHSINGKAENGKAVYQKNDKMADDAIEFDNVDQCWEEIGNGALSVEVLADWAPHMRLLVADHHGPDFSLNARLSQLCLLLSVWDNNMQEMPSMFPFHNEQVCQSAKPPVIPDDFPEYGSEEFVSFLDATDEIRSEICCLFKKVTVRCTYDDPGFFPEDPGCFQYFENPYCRKDDRVGVILSLDDAVVHIKNNFFNVRRIGIGATGLRLLDERRTGIFQEVLSTSLGLDEDFESRISFADLSFGLRQDVRTLASSLPQPVQFSVFMTPGWSMINVGAQHANGVMHDLSWIWCLLDYFKSYYTNAAFGNPGLIAQRWAHRITNAVRRAQGHEPVAFVPLPGVKVDFRLWLCRPRLCLPSDYHEPRFPSLLITSDTGLWYRYKSIETLSSQEVSSTDLNLFFSDEFQSPELSRTRQQGGSSALRPLVEGLSFGLRYDCNNSCNHKDVSVILPFSGPPLSVTGQELEVDPIQLPTPKVLKPFRYSSRNLGPSVCDITCIIEVLPITTATMTNFFKGPMQLNEDFAPQEEDSGPPTFSVSASVADLRIFAIDPDLGTQLPVAVLSLSTLSLTMTKFATEPIQGLEQGEYRPDDVQIAVSAHLWADYFKLGLTRSWEPLLEPFVLDLLHENSKERGTGFLVDSDTPFHMNLSGALLQILSDVLKSFSNLIKDTFVEPAARNVALRRCVELHSPTQSRLGALVEDELRTIDGHGLNVIHEMPNPLRDNDRVAFSLKNLTGQQIRIHQQSDLTNGTLMGRPVVVSYLDQGESMGLTFAATISVVKNLTVVEVPYPGFSNSKGVSNSQGSLHHAIDIQIPGCRWIQGVKVDTFGRRFESLMPRSTQVLSKISRDWRLRNAMMILTEVGQENGGRSVTVRSLFELRNSTTHPIKLIYNPDPRYRPDLASISEEIEGQLQRSNEEVDIINSTEIPKMDEYVVVEPGDSFQLPTLLVESALEMDGSHLGSFWICPDTSQHSFMFRDFIESTGFIKEDIDASFCTKPVQLAKIVHESAQIFQSGNMDEDIPPEDAKSGIQVACPTRSRKGDGKAPFCYALEIARSPLIMSNRDKSVSDSKETVGETRDIAEKVKHNKKHRKSKKEDRIHGPVAYNLSVHAPLVIVNLLPEGGRFELMHAVRKTVVWFADLQPGQQIPVHSIGLDAPLLLLVNLGFCRTPVGEGALVHHGGDILYHGKEQGVRFKTIGKVVSKGTQHIGKKLTNLTESPDKRAQERIAKINTPQFYDRSTRKGNIKDVSPSVDDGGLGMDADSHEHRGAGKVHSVETIMYSASDVANETTVVDGVGQRLILNIENIRGGGGQRRVSLYSPFWIVNTTEHALRYKHEKSKSYVCGTVVGPEKDGSMPVDGSNRNYRARHRMQQSTRRLASQSLLDENATQKSPMNQQTIFAGTYGALATSPGKCDLHPRTLSKLIDHEMPLEKMSDLAFMFNFPEENLVGGNQMLSLQLHDGTCQTKYASEWSKGFSLESVGISQVVSLPCKDGRMLELTATVNVAPGILSGYTKIVRFFPRYVVFNRLERPIRIWQDSSVVHPFSEDRITSSNPMEIAKESRRWRYPFEDKHFDDKINQYEGLFGRPATIDDRVELLYGHNPRRVQPIPEGTMAHRLALYISSVGPTELVPFVLPDTRAERQIRIDFGGPWNMTASVSTDFPGDHILTVSRATDLRILNHVATRAAPKYKIILPPPDEAGLSAWDGELGVFFETEWGSKTDRKIVVKGTKRGKYAFNHTDIHVGDELLRIDGVSVLKMTFAEAVKIIKERLVEIQAYREKEHSDAELPRRGIRRLSIGVQNARKRQQNIEANDTSAKKPPPLTLTFRTQEERLRKLRMKAGKSPGSLSPHVNKNSSDASKSSDDFPGSFNTFGNIDSVNVELKSLHNTMFVILREEDKQNPIYRIQNRSMNYTLLYRQRHCEGHPWNVLLPGESQPYCWEEPMRSKKLTVRVALISKKLLKANAKESSCSENAVAEVKTGQLSEGASHRRQEEKKAARSARLRQALAYQYVDNEERSGFGSTVTVRLEEIGFQSLLPLPANEVGRTGRDFLTCEVDTDGGTRLLIVSEDYGSNNETRSMNRNIDTLEKQINVEQERLNELQALQHLSIPTRTPNGQVEWPPEEEKDDDRVAVMEEALKLIVDDFPEDNTVSGCHQVVVEVLEAVGLSSSDFIGSCNPYCEVMLKGRSRSRKHFLQKRRNLRKTYFVEKSLNPRWNDQVFVFDVPEDAVRVTRGHSIQVKVRNFRVVGQHPILGQAVVHFASLRDQQELVGWYPLSSKAGKSDLAISEDQIMSDLSRGSIKLRVQWIYTLPAMIDYYILLSQRRLLSTTKKKEGMTSQLQFAISSDERKRETQDHLTVGHIKKLAKLQKKAGKRAAKRDGKRRDRILAKSKAKIEASREEYLTKTESVGNTVAVKDTLKATRDRYLYALYFQTAESKRIRSMDGGNAKQPPGLPSSTTSLNHLPGILEQKSVVSDSSKQNPIETPRSEQKGSISPGASSLVGGTSLDDFFAKQKSPLTRSVMQHRTQGNKIMTPSRATRRSLMDTEVGRRIHNLRRFSADLVDILPDVQAEENQWTPTLLKGQALYDGFVDQIPDLAISDLMSVGTDLDEEAKRRQMVRVLISKGYAFHEAGKDLVHQMHLSNHFRRTLFAGSIESHKCLRLYNPKLSVGTSSSITLFKSWQAAQALFWSPDLHIVTTEHSFLVGLRDIKTTGAKDFPLMDTSKRILSEKLDVPECVPKCTMERSKYRIETMHLFRTQFDRACRRILGSTLNPGGWLTVRPIAALNLPDTYSGMFVKMSHGSQVRTSTTVDAKVSPRWVPQNFVNSAAESPRGMTTTRTRDENGPTPLTEGFKFSENDLHLQVEPQQTSGSIRISVVAERMNSKVELGVTYIPLGAAIAACIDSAQEMHISDSDIQGVPAYTRWFPLMDPRMTQPVEGDMGLSTRPQESEQQRDNTFHQYFAPCLQLSLVWWPEDQSAKEDNKGLRKEDERKSSGTTSSMEAARILRIPTIQNYFSVDINRISMALIDSQRAVELLNFSLVEVDVRYAVTRTITRYGIVVGWIQLDHQDNRSREPVVLAPTPAENFQPTLQLLALKDNLRTKSQIVSFEYVGVALREMDLTVEESWIFELWDFFVAVTRRRKAKKQTIKGQRREDAVAKNENIFVAVDEIEEAKPSLFSLLQAAGDRSDSAEKRKVYIEHLILGLMKVNLSYVKGKKHNIELNEQGSKALKEIQNFAMATGGIQFGSVPKSDQSEVFTKWSQMTFEDDSLINTGGVYNLPGIIAAVFPSVSDAPIRLQGKAIDHVFESPNEILSSIKNYYGNETLKQVYKIIGSLDFVGNPTILFSSFVSGVRDLVVAPTKAFLKSPTNVRKVGMGLGKGTLSFFSNGASGIFGFSAKLWATAGQAVAVLSLDTEYRQWHRDQVLNEAANLNRVWKRRGVQSLQEIVLRPFADVALGITMGTTGFFTAPYKGAKKGGTRGFAQGVAVGTIGVVAKPIIGVFDAFTHASQTVHDLAKSVNVLERRYQPALRLRLPYVFGPMNILSPFDPVSARSLYLLKIFPPRTKLKRRIHMGKEILVHSEVLRMEPGVETYAIATTIRVILIKLGRENNNTLASSFCWEVDLTSSARVSATVSDHGHNGVALTITKRAPHAIPSSSYRRRNSLKRGKQNLEVTMRSQASSLMSEGSSDVSDGEEEVFMSDDMVEDVQTSRDASAEVSKARDPLTESADRTFQHGATTSCGEVLEWYTVLAEYQFRKPLTRLSNAISCIVGDYDAVITDRLGGAHRAAKKEGIMTFGIFNFERGLPDGRSAKLTNIELVNDLESLSWMTQPLFERVRVVPPTRRKDFLARIRRNWGYSKDMEASVALGGPAWLIEARARAMHISRANQNVHSFDEDDLVIQEDANTEVDKGAGFSDSGSDLLKHVNDHDQSSTIDTSKREVSKERRSMDTVENDLDLAAGEDAFSSGEDKDITDLAGDDDIMSGLLTTRKLSEGEDGEDDDGFPPLIPVSSQDLRPTLHRDSEGDIFFSMRNLGSSNEMDDDDDEQVDDLPYKDEDAMEGTTADHQSHTGRDHDTTITDISESRNTHFTEQRFPLGERSAYEDDDEDGSKFEEGSTRTETQGRSMRSDGILIAARKRETKEKSAPFRKNAAGRSVQSGDMSDTSDATSRMDRLEAVMEQMVLLNATQIQQQQQQQQQQQLRQMDNSHHSESSSVARELTDMLKHELAEIRSQIDVRAKEDEALRKEISLLRDQLEGRRNKKKGISNNNNKSPDATGKEKAVVKERVGVGSKVRKFPVPEIRLKTMLPRRLGSTTDDRTTGSGTAITVHAGHDTTTLTATTTTTTGVAAVARNDHQQPPNEKDVEASTTS</sequence>
<evidence type="ECO:0000256" key="3">
    <source>
        <dbReference type="SAM" id="MobiDB-lite"/>
    </source>
</evidence>
<comment type="caution">
    <text evidence="6">The sequence shown here is derived from an EMBL/GenBank/DDBJ whole genome shotgun (WGS) entry which is preliminary data.</text>
</comment>
<feature type="compositionally biased region" description="Polar residues" evidence="3">
    <location>
        <begin position="1885"/>
        <end position="1898"/>
    </location>
</feature>
<feature type="compositionally biased region" description="Basic and acidic residues" evidence="3">
    <location>
        <begin position="6325"/>
        <end position="6353"/>
    </location>
</feature>
<evidence type="ECO:0000259" key="5">
    <source>
        <dbReference type="PROSITE" id="PS50106"/>
    </source>
</evidence>
<feature type="region of interest" description="Disordered" evidence="3">
    <location>
        <begin position="4845"/>
        <end position="4902"/>
    </location>
</feature>
<feature type="region of interest" description="Disordered" evidence="3">
    <location>
        <begin position="6395"/>
        <end position="6571"/>
    </location>
</feature>
<dbReference type="InterPro" id="IPR001478">
    <property type="entry name" value="PDZ"/>
</dbReference>
<feature type="region of interest" description="Disordered" evidence="3">
    <location>
        <begin position="256"/>
        <end position="278"/>
    </location>
</feature>
<feature type="domain" description="C2" evidence="4">
    <location>
        <begin position="4538"/>
        <end position="4677"/>
    </location>
</feature>
<feature type="compositionally biased region" description="Basic and acidic residues" evidence="3">
    <location>
        <begin position="6755"/>
        <end position="6773"/>
    </location>
</feature>
<feature type="region of interest" description="Disordered" evidence="3">
    <location>
        <begin position="605"/>
        <end position="741"/>
    </location>
</feature>
<feature type="region of interest" description="Disordered" evidence="3">
    <location>
        <begin position="4208"/>
        <end position="4227"/>
    </location>
</feature>
<dbReference type="InterPro" id="IPR009543">
    <property type="entry name" value="VPS13_VAB"/>
</dbReference>
<feature type="compositionally biased region" description="Polar residues" evidence="3">
    <location>
        <begin position="6558"/>
        <end position="6571"/>
    </location>
</feature>
<reference evidence="6" key="2">
    <citation type="submission" date="2021-04" db="EMBL/GenBank/DDBJ databases">
        <authorList>
            <person name="Podell S."/>
        </authorList>
    </citation>
    <scope>NUCLEOTIDE SEQUENCE</scope>
    <source>
        <strain evidence="6">Hildebrandi</strain>
    </source>
</reference>
<feature type="region of interest" description="Disordered" evidence="3">
    <location>
        <begin position="4244"/>
        <end position="4271"/>
    </location>
</feature>
<keyword evidence="7" id="KW-1185">Reference proteome</keyword>
<proteinExistence type="inferred from homology"/>
<feature type="compositionally biased region" description="Polar residues" evidence="3">
    <location>
        <begin position="1153"/>
        <end position="1168"/>
    </location>
</feature>
<dbReference type="InterPro" id="IPR000008">
    <property type="entry name" value="C2_dom"/>
</dbReference>
<comment type="similarity">
    <text evidence="1">Belongs to the VPS13 family.</text>
</comment>
<dbReference type="InterPro" id="IPR026847">
    <property type="entry name" value="VPS13"/>
</dbReference>
<feature type="compositionally biased region" description="Basic and acidic residues" evidence="3">
    <location>
        <begin position="6469"/>
        <end position="6494"/>
    </location>
</feature>
<organism evidence="6 7">
    <name type="scientific">Nitzschia inconspicua</name>
    <dbReference type="NCBI Taxonomy" id="303405"/>
    <lineage>
        <taxon>Eukaryota</taxon>
        <taxon>Sar</taxon>
        <taxon>Stramenopiles</taxon>
        <taxon>Ochrophyta</taxon>
        <taxon>Bacillariophyta</taxon>
        <taxon>Bacillariophyceae</taxon>
        <taxon>Bacillariophycidae</taxon>
        <taxon>Bacillariales</taxon>
        <taxon>Bacillariaceae</taxon>
        <taxon>Nitzschia</taxon>
    </lineage>
</organism>
<feature type="compositionally biased region" description="Basic and acidic residues" evidence="3">
    <location>
        <begin position="145"/>
        <end position="159"/>
    </location>
</feature>
<feature type="region of interest" description="Disordered" evidence="3">
    <location>
        <begin position="6753"/>
        <end position="6773"/>
    </location>
</feature>
<feature type="domain" description="PDZ" evidence="5">
    <location>
        <begin position="4111"/>
        <end position="4174"/>
    </location>
</feature>
<feature type="compositionally biased region" description="Basic and acidic residues" evidence="3">
    <location>
        <begin position="6539"/>
        <end position="6548"/>
    </location>
</feature>
<feature type="compositionally biased region" description="Polar residues" evidence="3">
    <location>
        <begin position="1215"/>
        <end position="1236"/>
    </location>
</feature>
<feature type="compositionally biased region" description="Polar residues" evidence="3">
    <location>
        <begin position="605"/>
        <end position="622"/>
    </location>
</feature>
<feature type="compositionally biased region" description="Basic and acidic residues" evidence="3">
    <location>
        <begin position="5384"/>
        <end position="5397"/>
    </location>
</feature>
<reference evidence="6" key="1">
    <citation type="journal article" date="2021" name="Sci. Rep.">
        <title>Diploid genomic architecture of Nitzschia inconspicua, an elite biomass production diatom.</title>
        <authorList>
            <person name="Oliver A."/>
            <person name="Podell S."/>
            <person name="Pinowska A."/>
            <person name="Traller J.C."/>
            <person name="Smith S.R."/>
            <person name="McClure R."/>
            <person name="Beliaev A."/>
            <person name="Bohutskyi P."/>
            <person name="Hill E.A."/>
            <person name="Rabines A."/>
            <person name="Zheng H."/>
            <person name="Allen L.Z."/>
            <person name="Kuo A."/>
            <person name="Grigoriev I.V."/>
            <person name="Allen A.E."/>
            <person name="Hazlebeck D."/>
            <person name="Allen E.E."/>
        </authorList>
    </citation>
    <scope>NUCLEOTIDE SEQUENCE</scope>
    <source>
        <strain evidence="6">Hildebrandi</strain>
    </source>
</reference>
<dbReference type="Proteomes" id="UP000693970">
    <property type="component" value="Unassembled WGS sequence"/>
</dbReference>
<feature type="compositionally biased region" description="Basic and acidic residues" evidence="3">
    <location>
        <begin position="199"/>
        <end position="224"/>
    </location>
</feature>
<feature type="compositionally biased region" description="Acidic residues" evidence="3">
    <location>
        <begin position="6442"/>
        <end position="6452"/>
    </location>
</feature>
<feature type="compositionally biased region" description="Polar residues" evidence="3">
    <location>
        <begin position="638"/>
        <end position="649"/>
    </location>
</feature>
<feature type="region of interest" description="Disordered" evidence="3">
    <location>
        <begin position="6313"/>
        <end position="6382"/>
    </location>
</feature>
<dbReference type="PROSITE" id="PS50106">
    <property type="entry name" value="PDZ"/>
    <property type="match status" value="1"/>
</dbReference>
<feature type="region of interest" description="Disordered" evidence="3">
    <location>
        <begin position="843"/>
        <end position="864"/>
    </location>
</feature>
<feature type="coiled-coil region" evidence="2">
    <location>
        <begin position="4481"/>
        <end position="4508"/>
    </location>
</feature>
<feature type="compositionally biased region" description="Polar residues" evidence="3">
    <location>
        <begin position="4875"/>
        <end position="4886"/>
    </location>
</feature>
<dbReference type="PANTHER" id="PTHR16166">
    <property type="entry name" value="VACUOLAR PROTEIN SORTING-ASSOCIATED PROTEIN VPS13"/>
    <property type="match status" value="1"/>
</dbReference>
<dbReference type="CDD" id="cd00030">
    <property type="entry name" value="C2"/>
    <property type="match status" value="1"/>
</dbReference>
<feature type="compositionally biased region" description="Basic residues" evidence="3">
    <location>
        <begin position="260"/>
        <end position="269"/>
    </location>
</feature>
<dbReference type="PANTHER" id="PTHR16166:SF93">
    <property type="entry name" value="INTERMEMBRANE LIPID TRANSFER PROTEIN VPS13"/>
    <property type="match status" value="1"/>
</dbReference>
<evidence type="ECO:0000313" key="6">
    <source>
        <dbReference type="EMBL" id="KAG7359298.1"/>
    </source>
</evidence>
<dbReference type="SMART" id="SM00228">
    <property type="entry name" value="PDZ"/>
    <property type="match status" value="1"/>
</dbReference>
<dbReference type="OrthoDB" id="61483at2759"/>
<feature type="compositionally biased region" description="Basic and acidic residues" evidence="3">
    <location>
        <begin position="1900"/>
        <end position="1910"/>
    </location>
</feature>
<dbReference type="EMBL" id="JAGRRH010000014">
    <property type="protein sequence ID" value="KAG7359298.1"/>
    <property type="molecule type" value="Genomic_DNA"/>
</dbReference>
<dbReference type="SMART" id="SM00239">
    <property type="entry name" value="C2"/>
    <property type="match status" value="1"/>
</dbReference>
<feature type="region of interest" description="Disordered" evidence="3">
    <location>
        <begin position="6662"/>
        <end position="6686"/>
    </location>
</feature>
<feature type="compositionally biased region" description="Low complexity" evidence="3">
    <location>
        <begin position="6714"/>
        <end position="6727"/>
    </location>
</feature>
<name>A0A9K3LD52_9STRA</name>
<feature type="region of interest" description="Disordered" evidence="3">
    <location>
        <begin position="6591"/>
        <end position="6620"/>
    </location>
</feature>
<evidence type="ECO:0000256" key="2">
    <source>
        <dbReference type="SAM" id="Coils"/>
    </source>
</evidence>
<feature type="compositionally biased region" description="Low complexity" evidence="3">
    <location>
        <begin position="6591"/>
        <end position="6603"/>
    </location>
</feature>
<accession>A0A9K3LD52</accession>
<feature type="region of interest" description="Disordered" evidence="3">
    <location>
        <begin position="5384"/>
        <end position="5403"/>
    </location>
</feature>
<keyword evidence="2" id="KW-0175">Coiled coil</keyword>
<dbReference type="GO" id="GO:0045053">
    <property type="term" value="P:protein retention in Golgi apparatus"/>
    <property type="evidence" value="ECO:0007669"/>
    <property type="project" value="TreeGrafter"/>
</dbReference>
<dbReference type="Pfam" id="PF00168">
    <property type="entry name" value="C2"/>
    <property type="match status" value="1"/>
</dbReference>
<gene>
    <name evidence="6" type="ORF">IV203_015887</name>
</gene>
<evidence type="ECO:0000259" key="4">
    <source>
        <dbReference type="PROSITE" id="PS50004"/>
    </source>
</evidence>
<feature type="region of interest" description="Disordered" evidence="3">
    <location>
        <begin position="1877"/>
        <end position="1925"/>
    </location>
</feature>
<feature type="compositionally biased region" description="Low complexity" evidence="3">
    <location>
        <begin position="728"/>
        <end position="741"/>
    </location>
</feature>
<feature type="compositionally biased region" description="Low complexity" evidence="3">
    <location>
        <begin position="166"/>
        <end position="198"/>
    </location>
</feature>
<feature type="region of interest" description="Disordered" evidence="3">
    <location>
        <begin position="145"/>
        <end position="225"/>
    </location>
</feature>
<evidence type="ECO:0000256" key="1">
    <source>
        <dbReference type="ARBA" id="ARBA00006545"/>
    </source>
</evidence>
<feature type="compositionally biased region" description="Polar residues" evidence="3">
    <location>
        <begin position="488"/>
        <end position="514"/>
    </location>
</feature>
<feature type="compositionally biased region" description="Polar residues" evidence="3">
    <location>
        <begin position="682"/>
        <end position="693"/>
    </location>
</feature>
<feature type="compositionally biased region" description="Polar residues" evidence="3">
    <location>
        <begin position="705"/>
        <end position="716"/>
    </location>
</feature>
<feature type="region of interest" description="Disordered" evidence="3">
    <location>
        <begin position="483"/>
        <end position="590"/>
    </location>
</feature>
<feature type="compositionally biased region" description="Low complexity" evidence="3">
    <location>
        <begin position="357"/>
        <end position="383"/>
    </location>
</feature>
<dbReference type="GO" id="GO:0006623">
    <property type="term" value="P:protein targeting to vacuole"/>
    <property type="evidence" value="ECO:0007669"/>
    <property type="project" value="TreeGrafter"/>
</dbReference>
<protein>
    <submittedName>
        <fullName evidence="6">Vacuolar-sorting-associated protein 13 C-terminal domain containing protein</fullName>
    </submittedName>
</protein>
<feature type="region of interest" description="Disordered" evidence="3">
    <location>
        <begin position="349"/>
        <end position="388"/>
    </location>
</feature>
<evidence type="ECO:0000313" key="7">
    <source>
        <dbReference type="Proteomes" id="UP000693970"/>
    </source>
</evidence>
<feature type="compositionally biased region" description="Basic and acidic residues" evidence="3">
    <location>
        <begin position="1192"/>
        <end position="1209"/>
    </location>
</feature>
<feature type="region of interest" description="Disordered" evidence="3">
    <location>
        <begin position="6714"/>
        <end position="6734"/>
    </location>
</feature>
<dbReference type="PROSITE" id="PS50004">
    <property type="entry name" value="C2"/>
    <property type="match status" value="1"/>
</dbReference>